<dbReference type="Proteomes" id="UP000095286">
    <property type="component" value="Unplaced"/>
</dbReference>
<accession>A0AC35U5N7</accession>
<protein>
    <submittedName>
        <fullName evidence="2">DUF4704 domain-containing protein</fullName>
    </submittedName>
</protein>
<organism evidence="1 2">
    <name type="scientific">Rhabditophanes sp. KR3021</name>
    <dbReference type="NCBI Taxonomy" id="114890"/>
    <lineage>
        <taxon>Eukaryota</taxon>
        <taxon>Metazoa</taxon>
        <taxon>Ecdysozoa</taxon>
        <taxon>Nematoda</taxon>
        <taxon>Chromadorea</taxon>
        <taxon>Rhabditida</taxon>
        <taxon>Tylenchina</taxon>
        <taxon>Panagrolaimomorpha</taxon>
        <taxon>Strongyloidoidea</taxon>
        <taxon>Alloionematidae</taxon>
        <taxon>Rhabditophanes</taxon>
    </lineage>
</organism>
<sequence>MKAREKLHAYLDNLAMVLFRHKMVTDELILKDDLPLAFIGASSPCASYNAYWRDMNFKIVRQMFENVLTPTLAKYIHVKECMRHYLRNLENTSQMEDEEQKILVTNLITLLKVSTKNGNLILEHFAFINGYGFLACYVNSKSTNQSVAVDVAMAIVNDLVYFGAHDLHPIHSNNLSITDDFVLPKPLGCGLTVRNIDPIKCLFAIFSTSQSKAIDEVVGKMMLDVYSKDVCNYFIIEKECPFSQFVEAMYGKDIPTQAYFFEILEMLTRDVKYAPTRELVILSVSLRNQMASEEYVLSAMYLKRFFVLLTLNPSLKGLFRELGFIDTFSWVFNVALDISVQKGDKKLYSSIVLPAMDLMQVLIRNCPQNAQLLSEHIEIQKVIDCLCFDQENGSNNLAQFIKSMIIFVKNEKYLRTIIKTMYNNSSNFTLNIILLQTLLSALRESHKVRISFRKADGYICLIYSLLNYETFFADPQFTPEFHRAITYMSITFKVITLSMRFEPSNAKYFLHEIKHEMINSILRLSGAFTQKFAISYQSEKMNSNIGFTAALKSFHCIFKSANPFTDKSDELTVEIPNDIIVSCYFLKLLLELSLDSIEKVNPSIQYHSLDKIVCDSANDSISLINIGNTPIVHTGALLSFVSLLASIPTETSPFLAATAQFYGFILLKDCLKEERNQQIMCSSQLPKLLLEIAEEVFNNEAHLLYTPILYVFERLSRQQIFPRDLKKFLRLGNPLCCRDLDFNPEQCEKEPDTKKKHLEGGTLDFFRVKTLASMLTPRYNCSPELPAFIEFDMSHEGFAAMLLPSIVPQYNSTTNVNPSSHIFPPLNGLTFSTWIYIHGKQNESTPSEEQIPSVIPLIDIFRSFKNDKDDSSKINFRNMISCFNAELNVTDMKLTCSTHESDLIKTIEDVNNGNVIEGQVSTPVKHLVKRQQWVHIVIVLTRSVLKNSLIEIYVNKELVNTQKAQYISANSIHPIAKVYKQSGVHALIGVAPFTRKLSNLKWKTSSLYLFEEPLTGEAIKRIYDLEAHYVGNFQALEPDGSCLISEDKILVSLNASAQSECSVVKLKNMYPKADADILASLMSVSTNDNSTPIRVIWNTVCNGTTYDERCYGAVTIGYLGIRVFQPLPASKILSFVGGQLSILGLIAMSTSSEELYISLKALLSAVQTSLIISEAMLENRGYQMLAMLLEDKGHLMNANILHLIISLTGTACANVTSRRSLLKSREGFEDLLCDLDVWAKSSENFKTILFEHLYEMIIDPQRESAIDVKRSSLLPHLLIFLLDSPSPITYKSDVIFNLITVLIQGLTDLRKILCYGQAVAGTIPSNTTEQVAEEVLPFLAASLGEDLMKCNDGSEIDRKVYFVYVRNRLLNILFTAISNSPQNISFQMCDAVVKGLGFDWLFAFFAPSIHSCTIFTAFRILLEVIKHPSLYAKFKNGQSNGEWLADADSATKNRVAVLLGFSVSNPESSYGVSLCINKDVLSCGGFEFLSHLLPNHYEKPFMYIGILGILFNQTNVSLTVIQNLTAESIWSEVFSLTKNASVSEVVSTVDINREALLPLLNMINMLIHYDKETRDESHWTNEWSRIIIQLLIFFYQTSHAFYTTVNSPFYFVQILKTLYIESNGVVKVADMNCASVKMLYDFLALVLVNDLLISHEGEVPFLLDSLIESVNESSVVFSNSKSPFSSLMGFYLESLKNQQTFINYKVALIPKTVKLNYDGTSILSNIFYTTSRLIDSCWSGYVFENTYKILQILLKAFSETKLVDSNISKNNPALDDAVINSFFRIVLFILSRPINNCDNQLSVLDTLSQLLHNVQFISTPHSSNSNFIGPLVHLIFVLSETPDLFYSTGQNVELEKGSAQISVCARSVWEMIYNYRKAFLNDLFKNQVENDLLGSRVVLGGAANGYWLNFLDSQQDIEFSNGRFVNVFKSQFGARLTRMGSTFSKFTSKKGLTAAAMNAVSSAASVTSFSTSISKEASPNDASNLNRSDSVSSASFNESSNSKKDSPVRSKKISKEMIHTAMKIHICFVKEAINSQISNYHEYHNHVRKWCMLDWEKNRAELTRPRGLWGPDKCSEYDKYQLSTVEGPCRIRKKTIPDETFYHRYPYRPQMDSVDAKSLRNKIAICKDSKQHYEKMHAIRFLTMDERIIDKSLYSLGNNTNNVDETNAEESNEINFSMIRRIAVTKNESKEEDEIEEGEIDKKDTMQNSEGSVDGVSFSNQKQRAFGPDNQSLLRLLEQGEQLHSMFRCARVQGLDTMEGLLLFGKEHCYIIDGFTLLKTREIRDLEFLPEQYHDPIVPYTALGGTNRTKSPRQCHKIGYDEISSVHKRRYMLQPISIEVFCTSGENFLLALPKRTRNRVHQKFTSISKKDDSFKTSTINQMTATNKRFAYGEQIAGTFINSLIGQQTITQKWVRGETSNFEYLIYLNTVSGRSYNDLSQYPVFPWIIKDYTSDTIDLKDPKIFRDLSKPMGAQSPDRLAQFLKRYCEWDDPSQETPPYMYGTHYSSAMIVLSFLVRVEPFTTQFLKLQGGHFDLADRMFHSISDSWLSASQNNMADVRELIPEFYYLPELFKNDDKFDFGVKQNGIQLDNVVLPPWAKNDATEFVRIHREALESDYISEHLHEWIDLIFGYKQTAEEAVKANNVFHHLFYEGSVDFDNIDDPLTKNATLGFINNFGQIPTQLFKKPHPQRKPQYMMPFNNGNGSTSNLYFYHNLDALKPYSKPVKELGAAIGTICFSDKGHVIALEHNKIMINNVNFISWGFNDKSIKLGSVENEKSMTFYELNDNIEISCMVAGTNKLLFGGLITGGIDVWNFGNKWPRLKFERHLLAHNDAVTTMIASKNFNLLVSGARDGSVILWDPERLIFIRQLDNHMAPITAIQINETTGDIATAAGSVMYLWSINGKLLTAIDTSDSELSTFSSRIILCLSFSTINEWDSQNVIMCGRNDGLVLIYSTEIVREIANDLSKLKITNSFNENMPSPKLYSDINSIKEQLLNKGNRLRHLSISSLTTDREDSSLDGFQSPITSTSDHTIIPNANIRTLITSSTNNSHVDKLGYKRELVLRKILGLHTAFNKLTNQCPAPITAILPAKDHKKLYIGDGVGRILLWAIDTRPLGEQ</sequence>
<reference evidence="2" key="1">
    <citation type="submission" date="2016-11" db="UniProtKB">
        <authorList>
            <consortium name="WormBaseParasite"/>
        </authorList>
    </citation>
    <scope>IDENTIFICATION</scope>
    <source>
        <strain evidence="2">KR3021</strain>
    </source>
</reference>
<dbReference type="WBParaSite" id="RSKR_0000762200.1">
    <property type="protein sequence ID" value="RSKR_0000762200.1"/>
    <property type="gene ID" value="RSKR_0000762200"/>
</dbReference>
<evidence type="ECO:0000313" key="1">
    <source>
        <dbReference type="Proteomes" id="UP000095286"/>
    </source>
</evidence>
<name>A0AC35U5N7_9BILA</name>
<evidence type="ECO:0000313" key="2">
    <source>
        <dbReference type="WBParaSite" id="RSKR_0000762200.1"/>
    </source>
</evidence>
<proteinExistence type="predicted"/>